<dbReference type="Gene3D" id="3.40.50.2300">
    <property type="match status" value="2"/>
</dbReference>
<evidence type="ECO:0000259" key="4">
    <source>
        <dbReference type="PROSITE" id="PS50932"/>
    </source>
</evidence>
<sequence>MAATIRDVARVAGVGLGTVSRVLNNSPLVSAATRQRVLAVMAELRYNPSQIARNFALGKTLTVATIAPFFTRPSVVERLRGIEATLTASGYHLVVFNVEAVERRDECLREAVRNDRADGLLLVSLAPRPDEAVALREAHLPVVLIDTCAEGLPGVSIDDVAGGHLATSHLIALGHRRIAFIGDPETDPLTFNFTSSRDRMLGYQQALAAAKLPLNPAYERHGLHGRYEARVLARELLHLPEPPTAIFAASDTQAMGVLEAARDLHLPVPEALAVVGFDDIDIAEYLGLTTVRQPLFESGARAVELLFLLLSGAAPPPAERLPVELVVRRTSMKNR</sequence>
<dbReference type="SUPFAM" id="SSF53822">
    <property type="entry name" value="Periplasmic binding protein-like I"/>
    <property type="match status" value="1"/>
</dbReference>
<dbReference type="PANTHER" id="PTHR30146:SF109">
    <property type="entry name" value="HTH-TYPE TRANSCRIPTIONAL REGULATOR GALS"/>
    <property type="match status" value="1"/>
</dbReference>
<accession>A0A2A6RQ02</accession>
<organism evidence="5 6">
    <name type="scientific">Candidatus Viridilinea mediisalina</name>
    <dbReference type="NCBI Taxonomy" id="2024553"/>
    <lineage>
        <taxon>Bacteria</taxon>
        <taxon>Bacillati</taxon>
        <taxon>Chloroflexota</taxon>
        <taxon>Chloroflexia</taxon>
        <taxon>Chloroflexales</taxon>
        <taxon>Chloroflexineae</taxon>
        <taxon>Oscillochloridaceae</taxon>
        <taxon>Candidatus Viridilinea</taxon>
    </lineage>
</organism>
<dbReference type="Pfam" id="PF13377">
    <property type="entry name" value="Peripla_BP_3"/>
    <property type="match status" value="1"/>
</dbReference>
<dbReference type="Gene3D" id="1.10.260.40">
    <property type="entry name" value="lambda repressor-like DNA-binding domains"/>
    <property type="match status" value="1"/>
</dbReference>
<keyword evidence="1" id="KW-0805">Transcription regulation</keyword>
<evidence type="ECO:0000256" key="3">
    <source>
        <dbReference type="ARBA" id="ARBA00023163"/>
    </source>
</evidence>
<dbReference type="OrthoDB" id="9784962at2"/>
<dbReference type="InterPro" id="IPR010982">
    <property type="entry name" value="Lambda_DNA-bd_dom_sf"/>
</dbReference>
<dbReference type="GO" id="GO:0003700">
    <property type="term" value="F:DNA-binding transcription factor activity"/>
    <property type="evidence" value="ECO:0007669"/>
    <property type="project" value="TreeGrafter"/>
</dbReference>
<dbReference type="PROSITE" id="PS50932">
    <property type="entry name" value="HTH_LACI_2"/>
    <property type="match status" value="1"/>
</dbReference>
<dbReference type="RefSeq" id="WP_097642035.1">
    <property type="nucleotide sequence ID" value="NZ_NQWI01000001.1"/>
</dbReference>
<keyword evidence="6" id="KW-1185">Reference proteome</keyword>
<evidence type="ECO:0000313" key="5">
    <source>
        <dbReference type="EMBL" id="PDW05015.1"/>
    </source>
</evidence>
<protein>
    <recommendedName>
        <fullName evidence="4">HTH lacI-type domain-containing protein</fullName>
    </recommendedName>
</protein>
<dbReference type="CDD" id="cd06267">
    <property type="entry name" value="PBP1_LacI_sugar_binding-like"/>
    <property type="match status" value="1"/>
</dbReference>
<dbReference type="InterPro" id="IPR000843">
    <property type="entry name" value="HTH_LacI"/>
</dbReference>
<reference evidence="6" key="1">
    <citation type="submission" date="2017-08" db="EMBL/GenBank/DDBJ databases">
        <authorList>
            <person name="Grouzdev D.S."/>
            <person name="Gaisin V.A."/>
            <person name="Rysina M.S."/>
            <person name="Gorlenko V.M."/>
        </authorList>
    </citation>
    <scope>NUCLEOTIDE SEQUENCE [LARGE SCALE GENOMIC DNA]</scope>
    <source>
        <strain evidence="6">Kir15-3F</strain>
    </source>
</reference>
<evidence type="ECO:0000256" key="1">
    <source>
        <dbReference type="ARBA" id="ARBA00023015"/>
    </source>
</evidence>
<dbReference type="Pfam" id="PF00356">
    <property type="entry name" value="LacI"/>
    <property type="match status" value="1"/>
</dbReference>
<feature type="domain" description="HTH lacI-type" evidence="4">
    <location>
        <begin position="3"/>
        <end position="57"/>
    </location>
</feature>
<dbReference type="PANTHER" id="PTHR30146">
    <property type="entry name" value="LACI-RELATED TRANSCRIPTIONAL REPRESSOR"/>
    <property type="match status" value="1"/>
</dbReference>
<evidence type="ECO:0000313" key="6">
    <source>
        <dbReference type="Proteomes" id="UP000220527"/>
    </source>
</evidence>
<dbReference type="Proteomes" id="UP000220527">
    <property type="component" value="Unassembled WGS sequence"/>
</dbReference>
<dbReference type="CDD" id="cd01392">
    <property type="entry name" value="HTH_LacI"/>
    <property type="match status" value="1"/>
</dbReference>
<dbReference type="EMBL" id="NQWI01000001">
    <property type="protein sequence ID" value="PDW05015.1"/>
    <property type="molecule type" value="Genomic_DNA"/>
</dbReference>
<dbReference type="GO" id="GO:0000976">
    <property type="term" value="F:transcription cis-regulatory region binding"/>
    <property type="evidence" value="ECO:0007669"/>
    <property type="project" value="TreeGrafter"/>
</dbReference>
<dbReference type="InterPro" id="IPR046335">
    <property type="entry name" value="LacI/GalR-like_sensor"/>
</dbReference>
<gene>
    <name evidence="5" type="ORF">CJ255_00030</name>
</gene>
<dbReference type="PROSITE" id="PS00356">
    <property type="entry name" value="HTH_LACI_1"/>
    <property type="match status" value="1"/>
</dbReference>
<dbReference type="SUPFAM" id="SSF47413">
    <property type="entry name" value="lambda repressor-like DNA-binding domains"/>
    <property type="match status" value="1"/>
</dbReference>
<proteinExistence type="predicted"/>
<dbReference type="AlphaFoldDB" id="A0A2A6RQ02"/>
<keyword evidence="2" id="KW-0238">DNA-binding</keyword>
<name>A0A2A6RQ02_9CHLR</name>
<dbReference type="InterPro" id="IPR028082">
    <property type="entry name" value="Peripla_BP_I"/>
</dbReference>
<comment type="caution">
    <text evidence="5">The sequence shown here is derived from an EMBL/GenBank/DDBJ whole genome shotgun (WGS) entry which is preliminary data.</text>
</comment>
<dbReference type="PRINTS" id="PR00036">
    <property type="entry name" value="HTHLACI"/>
</dbReference>
<evidence type="ECO:0000256" key="2">
    <source>
        <dbReference type="ARBA" id="ARBA00023125"/>
    </source>
</evidence>
<dbReference type="SMART" id="SM00354">
    <property type="entry name" value="HTH_LACI"/>
    <property type="match status" value="1"/>
</dbReference>
<keyword evidence="3" id="KW-0804">Transcription</keyword>